<dbReference type="InterPro" id="IPR000276">
    <property type="entry name" value="GPCR_Rhodpsn"/>
</dbReference>
<accession>A0A182ZZ96</accession>
<dbReference type="PRINTS" id="PR00237">
    <property type="entry name" value="GPCRRHODOPSN"/>
</dbReference>
<feature type="transmembrane region" description="Helical" evidence="5">
    <location>
        <begin position="17"/>
        <end position="36"/>
    </location>
</feature>
<dbReference type="Pfam" id="PF00001">
    <property type="entry name" value="7tm_1"/>
    <property type="match status" value="1"/>
</dbReference>
<evidence type="ECO:0000256" key="3">
    <source>
        <dbReference type="ARBA" id="ARBA00022989"/>
    </source>
</evidence>
<dbReference type="GO" id="GO:0004930">
    <property type="term" value="F:G protein-coupled receptor activity"/>
    <property type="evidence" value="ECO:0007669"/>
    <property type="project" value="InterPro"/>
</dbReference>
<evidence type="ECO:0000313" key="9">
    <source>
        <dbReference type="WBParaSite" id="ECPE_0000003001-mRNA-1"/>
    </source>
</evidence>
<evidence type="ECO:0000313" key="7">
    <source>
        <dbReference type="EMBL" id="VDP14442.1"/>
    </source>
</evidence>
<dbReference type="PROSITE" id="PS50262">
    <property type="entry name" value="G_PROTEIN_RECEP_F1_2"/>
    <property type="match status" value="1"/>
</dbReference>
<feature type="transmembrane region" description="Helical" evidence="5">
    <location>
        <begin position="88"/>
        <end position="105"/>
    </location>
</feature>
<evidence type="ECO:0000313" key="8">
    <source>
        <dbReference type="Proteomes" id="UP000272942"/>
    </source>
</evidence>
<dbReference type="EMBL" id="UZAN01000059">
    <property type="protein sequence ID" value="VDP14442.1"/>
    <property type="molecule type" value="Genomic_DNA"/>
</dbReference>
<dbReference type="AlphaFoldDB" id="A0A182ZZ96"/>
<evidence type="ECO:0000256" key="4">
    <source>
        <dbReference type="ARBA" id="ARBA00023136"/>
    </source>
</evidence>
<dbReference type="GO" id="GO:0016020">
    <property type="term" value="C:membrane"/>
    <property type="evidence" value="ECO:0007669"/>
    <property type="project" value="UniProtKB-SubCell"/>
</dbReference>
<protein>
    <submittedName>
        <fullName evidence="9">G_PROTEIN_RECEP_F1_2 domain-containing protein</fullName>
    </submittedName>
</protein>
<gene>
    <name evidence="7" type="ORF">ECPE_LOCUS31</name>
</gene>
<feature type="domain" description="G-protein coupled receptors family 1 profile" evidence="6">
    <location>
        <begin position="22"/>
        <end position="301"/>
    </location>
</feature>
<keyword evidence="4 5" id="KW-0472">Membrane</keyword>
<dbReference type="InterPro" id="IPR017452">
    <property type="entry name" value="GPCR_Rhodpsn_7TM"/>
</dbReference>
<name>A0A182ZZ96_9TREM</name>
<organism evidence="9">
    <name type="scientific">Echinostoma caproni</name>
    <dbReference type="NCBI Taxonomy" id="27848"/>
    <lineage>
        <taxon>Eukaryota</taxon>
        <taxon>Metazoa</taxon>
        <taxon>Spiralia</taxon>
        <taxon>Lophotrochozoa</taxon>
        <taxon>Platyhelminthes</taxon>
        <taxon>Trematoda</taxon>
        <taxon>Digenea</taxon>
        <taxon>Plagiorchiida</taxon>
        <taxon>Echinostomata</taxon>
        <taxon>Echinostomatoidea</taxon>
        <taxon>Echinostomatidae</taxon>
        <taxon>Echinostoma</taxon>
    </lineage>
</organism>
<reference evidence="9" key="1">
    <citation type="submission" date="2016-06" db="UniProtKB">
        <authorList>
            <consortium name="WormBaseParasite"/>
        </authorList>
    </citation>
    <scope>IDENTIFICATION</scope>
</reference>
<dbReference type="PANTHER" id="PTHR45698">
    <property type="entry name" value="TRACE AMINE-ASSOCIATED RECEPTOR 19N-RELATED"/>
    <property type="match status" value="1"/>
</dbReference>
<dbReference type="SUPFAM" id="SSF81321">
    <property type="entry name" value="Family A G protein-coupled receptor-like"/>
    <property type="match status" value="1"/>
</dbReference>
<evidence type="ECO:0000256" key="2">
    <source>
        <dbReference type="ARBA" id="ARBA00022692"/>
    </source>
</evidence>
<proteinExistence type="predicted"/>
<feature type="transmembrane region" description="Helical" evidence="5">
    <location>
        <begin position="166"/>
        <end position="192"/>
    </location>
</feature>
<dbReference type="PANTHER" id="PTHR45698:SF1">
    <property type="entry name" value="TRACE AMINE-ASSOCIATED RECEPTOR 13C-LIKE"/>
    <property type="match status" value="1"/>
</dbReference>
<sequence length="356" mass="40427">MVHIPTVFFYFELFTDIMGILGNALILCFLFFNKVGSRLTTLLMKNQFTFDGLVSVYALVSLVSPDRASNMQSWIAPIHCHVWVSRSLFWFMVVLSETNLVCIAVDRLRAIVFSQSYKQNERITTIVIYVFVFSYALLNAIPATFLVKYRQRKCEHIVEHIHSNEFIHFLLFAAYVWLIFGYLLPATVMAYCHVQIILKTKIIWVPKLSQFHEFIANDRFSAESVQTQSSIKSNGKASGFNRAVTIPAIFMWAVFMLTHAYKVIHFLLYAHGAIDFGSQGVERRLGTFLTIVNSALNPLIVTVSSPPFRKQLFVFLCTCRCFRNKWTGRVSAGSGSNPIGSGIYTLSSATRASTIE</sequence>
<evidence type="ECO:0000256" key="1">
    <source>
        <dbReference type="ARBA" id="ARBA00004370"/>
    </source>
</evidence>
<dbReference type="CDD" id="cd00637">
    <property type="entry name" value="7tm_classA_rhodopsin-like"/>
    <property type="match status" value="1"/>
</dbReference>
<feature type="transmembrane region" description="Helical" evidence="5">
    <location>
        <begin position="126"/>
        <end position="146"/>
    </location>
</feature>
<keyword evidence="8" id="KW-1185">Reference proteome</keyword>
<feature type="transmembrane region" description="Helical" evidence="5">
    <location>
        <begin position="240"/>
        <end position="261"/>
    </location>
</feature>
<comment type="subcellular location">
    <subcellularLocation>
        <location evidence="1">Membrane</location>
    </subcellularLocation>
</comment>
<reference evidence="7 8" key="2">
    <citation type="submission" date="2018-11" db="EMBL/GenBank/DDBJ databases">
        <authorList>
            <consortium name="Pathogen Informatics"/>
        </authorList>
    </citation>
    <scope>NUCLEOTIDE SEQUENCE [LARGE SCALE GENOMIC DNA]</scope>
    <source>
        <strain evidence="7 8">Egypt</strain>
    </source>
</reference>
<keyword evidence="3 5" id="KW-1133">Transmembrane helix</keyword>
<evidence type="ECO:0000256" key="5">
    <source>
        <dbReference type="SAM" id="Phobius"/>
    </source>
</evidence>
<dbReference type="Proteomes" id="UP000272942">
    <property type="component" value="Unassembled WGS sequence"/>
</dbReference>
<evidence type="ECO:0000259" key="6">
    <source>
        <dbReference type="PROSITE" id="PS50262"/>
    </source>
</evidence>
<dbReference type="OrthoDB" id="6246803at2759"/>
<keyword evidence="2 5" id="KW-0812">Transmembrane</keyword>
<dbReference type="Gene3D" id="1.20.1070.10">
    <property type="entry name" value="Rhodopsin 7-helix transmembrane proteins"/>
    <property type="match status" value="1"/>
</dbReference>
<dbReference type="WBParaSite" id="ECPE_0000003001-mRNA-1">
    <property type="protein sequence ID" value="ECPE_0000003001-mRNA-1"/>
    <property type="gene ID" value="ECPE_0000003001"/>
</dbReference>